<dbReference type="SMART" id="SM00062">
    <property type="entry name" value="PBPb"/>
    <property type="match status" value="1"/>
</dbReference>
<keyword evidence="1 2" id="KW-0732">Signal</keyword>
<accession>A0ABT7DZY6</accession>
<reference evidence="4" key="1">
    <citation type="submission" date="2023-03" db="EMBL/GenBank/DDBJ databases">
        <title>Chitinimonas shenzhenensis gen. nov., sp. nov., a novel member of family Burkholderiaceae isolated from activated sludge collected in Shen Zhen, China.</title>
        <authorList>
            <person name="Wang X."/>
        </authorList>
    </citation>
    <scope>NUCLEOTIDE SEQUENCE</scope>
    <source>
        <strain evidence="4">DQS-5</strain>
    </source>
</reference>
<gene>
    <name evidence="4" type="ORF">PZA18_16245</name>
</gene>
<organism evidence="4 5">
    <name type="scientific">Parachitinimonas caeni</name>
    <dbReference type="NCBI Taxonomy" id="3031301"/>
    <lineage>
        <taxon>Bacteria</taxon>
        <taxon>Pseudomonadati</taxon>
        <taxon>Pseudomonadota</taxon>
        <taxon>Betaproteobacteria</taxon>
        <taxon>Neisseriales</taxon>
        <taxon>Chitinibacteraceae</taxon>
        <taxon>Parachitinimonas</taxon>
    </lineage>
</organism>
<dbReference type="Proteomes" id="UP001172778">
    <property type="component" value="Unassembled WGS sequence"/>
</dbReference>
<evidence type="ECO:0000313" key="4">
    <source>
        <dbReference type="EMBL" id="MDK2125606.1"/>
    </source>
</evidence>
<evidence type="ECO:0000313" key="5">
    <source>
        <dbReference type="Proteomes" id="UP001172778"/>
    </source>
</evidence>
<sequence length="250" mass="27567">MTARYALSLLALCCSTSVLAAGKPKEITCYSDTFAPYVLSADGKITGIDVDTIDEVGKRIGVKINFKLLPWVRLEEDIKKGAGSEVECAYAYGRTPEREAYMDFTTVPLHVTAYTLFARKDANIAYKSLADMKGKSVGLRRGFKAPPEFEEAVKSGQIKVEEIDKDEQNLQKLSSGRIDAILTNQDVGRYTAGQLKISNIMPLSPPVKSTPTFLIFNKAKGHAGLAAEFDKALKAIQADKTYEKLYDKYM</sequence>
<dbReference type="Gene3D" id="3.40.190.10">
    <property type="entry name" value="Periplasmic binding protein-like II"/>
    <property type="match status" value="2"/>
</dbReference>
<protein>
    <submittedName>
        <fullName evidence="4">Transporter substrate-binding domain-containing protein</fullName>
    </submittedName>
</protein>
<dbReference type="PANTHER" id="PTHR35936">
    <property type="entry name" value="MEMBRANE-BOUND LYTIC MUREIN TRANSGLYCOSYLASE F"/>
    <property type="match status" value="1"/>
</dbReference>
<feature type="signal peptide" evidence="2">
    <location>
        <begin position="1"/>
        <end position="20"/>
    </location>
</feature>
<dbReference type="PANTHER" id="PTHR35936:SF35">
    <property type="entry name" value="L-CYSTINE-BINDING PROTEIN TCYJ"/>
    <property type="match status" value="1"/>
</dbReference>
<evidence type="ECO:0000256" key="2">
    <source>
        <dbReference type="SAM" id="SignalP"/>
    </source>
</evidence>
<name>A0ABT7DZY6_9NEIS</name>
<feature type="domain" description="Solute-binding protein family 3/N-terminal" evidence="3">
    <location>
        <begin position="26"/>
        <end position="250"/>
    </location>
</feature>
<evidence type="ECO:0000256" key="1">
    <source>
        <dbReference type="ARBA" id="ARBA00022729"/>
    </source>
</evidence>
<dbReference type="SUPFAM" id="SSF53850">
    <property type="entry name" value="Periplasmic binding protein-like II"/>
    <property type="match status" value="1"/>
</dbReference>
<keyword evidence="5" id="KW-1185">Reference proteome</keyword>
<dbReference type="RefSeq" id="WP_284101913.1">
    <property type="nucleotide sequence ID" value="NZ_JARRAF010000021.1"/>
</dbReference>
<dbReference type="EMBL" id="JARRAF010000021">
    <property type="protein sequence ID" value="MDK2125606.1"/>
    <property type="molecule type" value="Genomic_DNA"/>
</dbReference>
<evidence type="ECO:0000259" key="3">
    <source>
        <dbReference type="SMART" id="SM00062"/>
    </source>
</evidence>
<proteinExistence type="predicted"/>
<comment type="caution">
    <text evidence="4">The sequence shown here is derived from an EMBL/GenBank/DDBJ whole genome shotgun (WGS) entry which is preliminary data.</text>
</comment>
<dbReference type="InterPro" id="IPR001638">
    <property type="entry name" value="Solute-binding_3/MltF_N"/>
</dbReference>
<dbReference type="Pfam" id="PF00497">
    <property type="entry name" value="SBP_bac_3"/>
    <property type="match status" value="1"/>
</dbReference>
<feature type="chain" id="PRO_5046076652" evidence="2">
    <location>
        <begin position="21"/>
        <end position="250"/>
    </location>
</feature>